<protein>
    <submittedName>
        <fullName evidence="2">Uncharacterized protein</fullName>
    </submittedName>
</protein>
<dbReference type="RefSeq" id="XP_040680772.1">
    <property type="nucleotide sequence ID" value="XM_040821358.1"/>
</dbReference>
<dbReference type="Proteomes" id="UP000030816">
    <property type="component" value="Unassembled WGS sequence"/>
</dbReference>
<name>A0A0B2WUF3_METAS</name>
<organism evidence="2 3">
    <name type="scientific">Metarhizium album (strain ARSEF 1941)</name>
    <dbReference type="NCBI Taxonomy" id="1081103"/>
    <lineage>
        <taxon>Eukaryota</taxon>
        <taxon>Fungi</taxon>
        <taxon>Dikarya</taxon>
        <taxon>Ascomycota</taxon>
        <taxon>Pezizomycotina</taxon>
        <taxon>Sordariomycetes</taxon>
        <taxon>Hypocreomycetidae</taxon>
        <taxon>Hypocreales</taxon>
        <taxon>Clavicipitaceae</taxon>
        <taxon>Metarhizium</taxon>
    </lineage>
</organism>
<dbReference type="EMBL" id="AZHE01000004">
    <property type="protein sequence ID" value="KHN99706.1"/>
    <property type="molecule type" value="Genomic_DNA"/>
</dbReference>
<evidence type="ECO:0000313" key="2">
    <source>
        <dbReference type="EMBL" id="KHN99706.1"/>
    </source>
</evidence>
<dbReference type="HOGENOM" id="CLU_1619414_0_0_1"/>
<dbReference type="AlphaFoldDB" id="A0A0B2WUF3"/>
<feature type="region of interest" description="Disordered" evidence="1">
    <location>
        <begin position="1"/>
        <end position="21"/>
    </location>
</feature>
<feature type="region of interest" description="Disordered" evidence="1">
    <location>
        <begin position="58"/>
        <end position="86"/>
    </location>
</feature>
<gene>
    <name evidence="2" type="ORF">MAM_02559</name>
</gene>
<feature type="compositionally biased region" description="Polar residues" evidence="1">
    <location>
        <begin position="1"/>
        <end position="10"/>
    </location>
</feature>
<proteinExistence type="predicted"/>
<accession>A0A0B2WUF3</accession>
<keyword evidence="3" id="KW-1185">Reference proteome</keyword>
<sequence>MSTWQLSTSRPRAASRAFGGSHRRVELSGLEVVGSRMRAMQQHAAMTRLVFLGEEANRGSSSHTGCISAAQHASAPRSSERDAPRTLRLPDALAVQAKEDGERNKRRGKVAIHSHIGKVPDTHWAPDAVGEVRDAAAASVMMIDDGGGNRSCGTEARSGQVTRG</sequence>
<evidence type="ECO:0000313" key="3">
    <source>
        <dbReference type="Proteomes" id="UP000030816"/>
    </source>
</evidence>
<dbReference type="GeneID" id="63737014"/>
<comment type="caution">
    <text evidence="2">The sequence shown here is derived from an EMBL/GenBank/DDBJ whole genome shotgun (WGS) entry which is preliminary data.</text>
</comment>
<evidence type="ECO:0000256" key="1">
    <source>
        <dbReference type="SAM" id="MobiDB-lite"/>
    </source>
</evidence>
<reference evidence="2 3" key="1">
    <citation type="journal article" date="2014" name="Proc. Natl. Acad. Sci. U.S.A.">
        <title>Trajectory and genomic determinants of fungal-pathogen speciation and host adaptation.</title>
        <authorList>
            <person name="Hu X."/>
            <person name="Xiao G."/>
            <person name="Zheng P."/>
            <person name="Shang Y."/>
            <person name="Su Y."/>
            <person name="Zhang X."/>
            <person name="Liu X."/>
            <person name="Zhan S."/>
            <person name="St Leger R.J."/>
            <person name="Wang C."/>
        </authorList>
    </citation>
    <scope>NUCLEOTIDE SEQUENCE [LARGE SCALE GENOMIC DNA]</scope>
    <source>
        <strain evidence="2 3">ARSEF 1941</strain>
    </source>
</reference>